<evidence type="ECO:0000259" key="2">
    <source>
        <dbReference type="PROSITE" id="PS50887"/>
    </source>
</evidence>
<feature type="domain" description="GGDEF" evidence="2">
    <location>
        <begin position="196"/>
        <end position="331"/>
    </location>
</feature>
<dbReference type="GO" id="GO:0052621">
    <property type="term" value="F:diguanylate cyclase activity"/>
    <property type="evidence" value="ECO:0007669"/>
    <property type="project" value="TreeGrafter"/>
</dbReference>
<name>W4V3X3_9FIRM</name>
<feature type="transmembrane region" description="Helical" evidence="1">
    <location>
        <begin position="36"/>
        <end position="56"/>
    </location>
</feature>
<dbReference type="SMART" id="SM00267">
    <property type="entry name" value="GGDEF"/>
    <property type="match status" value="1"/>
</dbReference>
<keyword evidence="1" id="KW-0472">Membrane</keyword>
<dbReference type="GO" id="GO:0043709">
    <property type="term" value="P:cell adhesion involved in single-species biofilm formation"/>
    <property type="evidence" value="ECO:0007669"/>
    <property type="project" value="TreeGrafter"/>
</dbReference>
<dbReference type="RefSeq" id="WP_243467282.1">
    <property type="nucleotide sequence ID" value="NZ_BAVR01000014.1"/>
</dbReference>
<keyword evidence="4" id="KW-1185">Reference proteome</keyword>
<dbReference type="FunFam" id="3.30.70.270:FF:000001">
    <property type="entry name" value="Diguanylate cyclase domain protein"/>
    <property type="match status" value="1"/>
</dbReference>
<organism evidence="3 4">
    <name type="scientific">Acetivibrio straminisolvens JCM 21531</name>
    <dbReference type="NCBI Taxonomy" id="1294263"/>
    <lineage>
        <taxon>Bacteria</taxon>
        <taxon>Bacillati</taxon>
        <taxon>Bacillota</taxon>
        <taxon>Clostridia</taxon>
        <taxon>Eubacteriales</taxon>
        <taxon>Oscillospiraceae</taxon>
        <taxon>Acetivibrio</taxon>
    </lineage>
</organism>
<dbReference type="Proteomes" id="UP000019109">
    <property type="component" value="Unassembled WGS sequence"/>
</dbReference>
<dbReference type="PANTHER" id="PTHR45138:SF9">
    <property type="entry name" value="DIGUANYLATE CYCLASE DGCM-RELATED"/>
    <property type="match status" value="1"/>
</dbReference>
<dbReference type="GO" id="GO:0005886">
    <property type="term" value="C:plasma membrane"/>
    <property type="evidence" value="ECO:0007669"/>
    <property type="project" value="TreeGrafter"/>
</dbReference>
<dbReference type="InterPro" id="IPR000160">
    <property type="entry name" value="GGDEF_dom"/>
</dbReference>
<dbReference type="NCBIfam" id="TIGR00254">
    <property type="entry name" value="GGDEF"/>
    <property type="match status" value="1"/>
</dbReference>
<dbReference type="EMBL" id="BAVR01000014">
    <property type="protein sequence ID" value="GAE88160.1"/>
    <property type="molecule type" value="Genomic_DNA"/>
</dbReference>
<evidence type="ECO:0000313" key="3">
    <source>
        <dbReference type="EMBL" id="GAE88160.1"/>
    </source>
</evidence>
<keyword evidence="1" id="KW-0812">Transmembrane</keyword>
<dbReference type="CDD" id="cd01949">
    <property type="entry name" value="GGDEF"/>
    <property type="match status" value="1"/>
</dbReference>
<dbReference type="Pfam" id="PF00990">
    <property type="entry name" value="GGDEF"/>
    <property type="match status" value="1"/>
</dbReference>
<dbReference type="Gene3D" id="3.30.70.270">
    <property type="match status" value="1"/>
</dbReference>
<dbReference type="GO" id="GO:1902201">
    <property type="term" value="P:negative regulation of bacterial-type flagellum-dependent cell motility"/>
    <property type="evidence" value="ECO:0007669"/>
    <property type="project" value="TreeGrafter"/>
</dbReference>
<evidence type="ECO:0000256" key="1">
    <source>
        <dbReference type="SAM" id="Phobius"/>
    </source>
</evidence>
<dbReference type="InterPro" id="IPR029787">
    <property type="entry name" value="Nucleotide_cyclase"/>
</dbReference>
<dbReference type="SUPFAM" id="SSF55073">
    <property type="entry name" value="Nucleotide cyclase"/>
    <property type="match status" value="1"/>
</dbReference>
<dbReference type="AlphaFoldDB" id="W4V3X3"/>
<gene>
    <name evidence="3" type="ORF">JCM21531_1585</name>
</gene>
<dbReference type="InterPro" id="IPR050469">
    <property type="entry name" value="Diguanylate_Cyclase"/>
</dbReference>
<comment type="caution">
    <text evidence="3">The sequence shown here is derived from an EMBL/GenBank/DDBJ whole genome shotgun (WGS) entry which is preliminary data.</text>
</comment>
<accession>W4V3X3</accession>
<feature type="transmembrane region" description="Helical" evidence="1">
    <location>
        <begin position="130"/>
        <end position="152"/>
    </location>
</feature>
<dbReference type="STRING" id="1294263.JCM21531_1585"/>
<evidence type="ECO:0000313" key="4">
    <source>
        <dbReference type="Proteomes" id="UP000019109"/>
    </source>
</evidence>
<proteinExistence type="predicted"/>
<dbReference type="PROSITE" id="PS50887">
    <property type="entry name" value="GGDEF"/>
    <property type="match status" value="1"/>
</dbReference>
<protein>
    <submittedName>
        <fullName evidence="3">Hypothetical membrane associated protein</fullName>
    </submittedName>
</protein>
<keyword evidence="1" id="KW-1133">Transmembrane helix</keyword>
<sequence>MIGRVGNTNKNQLQSDNKESLLSRLGLSNKKSSKKLFYIISSIHIVIVIIQASGVLPVELRAVTGIFEIGLSIVLSYRFGYNGMTLSLITNGLASMRLFVISRQINEVVVSEAGHLTGDLRIIADSASGLLVNLSAARVAVMIVSIIVAYSYEQERKYIKKLEWLACVDGATGAYNHRYFQTRLEEEIAQASLRNGSLALVMIDLDNFKKYNDTYGHIAGDRLLLKAAKIFMENARQHDIVCRYGGDEFVILMPDADSKNIISMIKQIRKEFTGFLNTEEFRIHKNEISLSVGYSIYPWLARNKDDLIIQADSALYQAKNMGRNNVRIYRDVFEDIKTFFNSDEQQLLGGLRASWYGLGKG</sequence>
<dbReference type="InterPro" id="IPR043128">
    <property type="entry name" value="Rev_trsase/Diguanyl_cyclase"/>
</dbReference>
<dbReference type="PANTHER" id="PTHR45138">
    <property type="entry name" value="REGULATORY COMPONENTS OF SENSORY TRANSDUCTION SYSTEM"/>
    <property type="match status" value="1"/>
</dbReference>
<reference evidence="3" key="1">
    <citation type="journal article" date="2014" name="Genome Announc.">
        <title>Draft Genome Sequence of Clostridium straminisolvens Strain JCM 21531T, Isolated from a Cellulose-Degrading Bacterial Community.</title>
        <authorList>
            <person name="Yuki M."/>
            <person name="Oshima K."/>
            <person name="Suda W."/>
            <person name="Sakamoto M."/>
            <person name="Kitamura K."/>
            <person name="Iida T."/>
            <person name="Hattori M."/>
            <person name="Ohkuma M."/>
        </authorList>
    </citation>
    <scope>NUCLEOTIDE SEQUENCE [LARGE SCALE GENOMIC DNA]</scope>
    <source>
        <strain evidence="3">JCM 21531</strain>
    </source>
</reference>